<reference evidence="1 2" key="1">
    <citation type="journal article" date="2019" name="Sci. Rep.">
        <title>Orb-weaving spider Araneus ventricosus genome elucidates the spidroin gene catalogue.</title>
        <authorList>
            <person name="Kono N."/>
            <person name="Nakamura H."/>
            <person name="Ohtoshi R."/>
            <person name="Moran D.A.P."/>
            <person name="Shinohara A."/>
            <person name="Yoshida Y."/>
            <person name="Fujiwara M."/>
            <person name="Mori M."/>
            <person name="Tomita M."/>
            <person name="Arakawa K."/>
        </authorList>
    </citation>
    <scope>NUCLEOTIDE SEQUENCE [LARGE SCALE GENOMIC DNA]</scope>
</reference>
<sequence length="105" mass="12009">MLILCWGLLIRRERERERTVRNDKPAWKTSLDTVCGPFRNKWSPASWTTPTFLCTLKLLYLIGIEGDIAEKSVQGECQNCAPPCLTSLTRSTGRERAVFHLEITI</sequence>
<evidence type="ECO:0000313" key="2">
    <source>
        <dbReference type="Proteomes" id="UP000499080"/>
    </source>
</evidence>
<accession>A0A4Y2IXB0</accession>
<evidence type="ECO:0000313" key="1">
    <source>
        <dbReference type="EMBL" id="GBM82558.1"/>
    </source>
</evidence>
<proteinExistence type="predicted"/>
<dbReference type="AlphaFoldDB" id="A0A4Y2IXB0"/>
<dbReference type="EMBL" id="BGPR01003017">
    <property type="protein sequence ID" value="GBM82558.1"/>
    <property type="molecule type" value="Genomic_DNA"/>
</dbReference>
<protein>
    <submittedName>
        <fullName evidence="1">Uncharacterized protein</fullName>
    </submittedName>
</protein>
<name>A0A4Y2IXB0_ARAVE</name>
<comment type="caution">
    <text evidence="1">The sequence shown here is derived from an EMBL/GenBank/DDBJ whole genome shotgun (WGS) entry which is preliminary data.</text>
</comment>
<keyword evidence="2" id="KW-1185">Reference proteome</keyword>
<gene>
    <name evidence="1" type="ORF">AVEN_29343_1</name>
</gene>
<organism evidence="1 2">
    <name type="scientific">Araneus ventricosus</name>
    <name type="common">Orbweaver spider</name>
    <name type="synonym">Epeira ventricosa</name>
    <dbReference type="NCBI Taxonomy" id="182803"/>
    <lineage>
        <taxon>Eukaryota</taxon>
        <taxon>Metazoa</taxon>
        <taxon>Ecdysozoa</taxon>
        <taxon>Arthropoda</taxon>
        <taxon>Chelicerata</taxon>
        <taxon>Arachnida</taxon>
        <taxon>Araneae</taxon>
        <taxon>Araneomorphae</taxon>
        <taxon>Entelegynae</taxon>
        <taxon>Araneoidea</taxon>
        <taxon>Araneidae</taxon>
        <taxon>Araneus</taxon>
    </lineage>
</organism>
<dbReference type="Proteomes" id="UP000499080">
    <property type="component" value="Unassembled WGS sequence"/>
</dbReference>